<keyword evidence="2" id="KW-1185">Reference proteome</keyword>
<accession>A0ACB6Z172</accession>
<comment type="caution">
    <text evidence="1">The sequence shown here is derived from an EMBL/GenBank/DDBJ whole genome shotgun (WGS) entry which is preliminary data.</text>
</comment>
<reference evidence="1" key="1">
    <citation type="submission" date="2019-10" db="EMBL/GenBank/DDBJ databases">
        <authorList>
            <consortium name="DOE Joint Genome Institute"/>
            <person name="Kuo A."/>
            <person name="Miyauchi S."/>
            <person name="Kiss E."/>
            <person name="Drula E."/>
            <person name="Kohler A."/>
            <person name="Sanchez-Garcia M."/>
            <person name="Andreopoulos B."/>
            <person name="Barry K.W."/>
            <person name="Bonito G."/>
            <person name="Buee M."/>
            <person name="Carver A."/>
            <person name="Chen C."/>
            <person name="Cichocki N."/>
            <person name="Clum A."/>
            <person name="Culley D."/>
            <person name="Crous P.W."/>
            <person name="Fauchery L."/>
            <person name="Girlanda M."/>
            <person name="Hayes R."/>
            <person name="Keri Z."/>
            <person name="Labutti K."/>
            <person name="Lipzen A."/>
            <person name="Lombard V."/>
            <person name="Magnuson J."/>
            <person name="Maillard F."/>
            <person name="Morin E."/>
            <person name="Murat C."/>
            <person name="Nolan M."/>
            <person name="Ohm R."/>
            <person name="Pangilinan J."/>
            <person name="Pereira M."/>
            <person name="Perotto S."/>
            <person name="Peter M."/>
            <person name="Riley R."/>
            <person name="Sitrit Y."/>
            <person name="Stielow B."/>
            <person name="Szollosi G."/>
            <person name="Zifcakova L."/>
            <person name="Stursova M."/>
            <person name="Spatafora J.W."/>
            <person name="Tedersoo L."/>
            <person name="Vaario L.-M."/>
            <person name="Yamada A."/>
            <person name="Yan M."/>
            <person name="Wang P."/>
            <person name="Xu J."/>
            <person name="Bruns T."/>
            <person name="Baldrian P."/>
            <person name="Vilgalys R."/>
            <person name="Henrissat B."/>
            <person name="Grigoriev I.V."/>
            <person name="Hibbett D."/>
            <person name="Nagy L.G."/>
            <person name="Martin F.M."/>
        </authorList>
    </citation>
    <scope>NUCLEOTIDE SEQUENCE</scope>
    <source>
        <strain evidence="1">P2</strain>
    </source>
</reference>
<proteinExistence type="predicted"/>
<gene>
    <name evidence="1" type="ORF">BDM02DRAFT_3132628</name>
</gene>
<dbReference type="Proteomes" id="UP000886501">
    <property type="component" value="Unassembled WGS sequence"/>
</dbReference>
<reference evidence="1" key="2">
    <citation type="journal article" date="2020" name="Nat. Commun.">
        <title>Large-scale genome sequencing of mycorrhizal fungi provides insights into the early evolution of symbiotic traits.</title>
        <authorList>
            <person name="Miyauchi S."/>
            <person name="Kiss E."/>
            <person name="Kuo A."/>
            <person name="Drula E."/>
            <person name="Kohler A."/>
            <person name="Sanchez-Garcia M."/>
            <person name="Morin E."/>
            <person name="Andreopoulos B."/>
            <person name="Barry K.W."/>
            <person name="Bonito G."/>
            <person name="Buee M."/>
            <person name="Carver A."/>
            <person name="Chen C."/>
            <person name="Cichocki N."/>
            <person name="Clum A."/>
            <person name="Culley D."/>
            <person name="Crous P.W."/>
            <person name="Fauchery L."/>
            <person name="Girlanda M."/>
            <person name="Hayes R.D."/>
            <person name="Keri Z."/>
            <person name="LaButti K."/>
            <person name="Lipzen A."/>
            <person name="Lombard V."/>
            <person name="Magnuson J."/>
            <person name="Maillard F."/>
            <person name="Murat C."/>
            <person name="Nolan M."/>
            <person name="Ohm R.A."/>
            <person name="Pangilinan J."/>
            <person name="Pereira M.F."/>
            <person name="Perotto S."/>
            <person name="Peter M."/>
            <person name="Pfister S."/>
            <person name="Riley R."/>
            <person name="Sitrit Y."/>
            <person name="Stielow J.B."/>
            <person name="Szollosi G."/>
            <person name="Zifcakova L."/>
            <person name="Stursova M."/>
            <person name="Spatafora J.W."/>
            <person name="Tedersoo L."/>
            <person name="Vaario L.M."/>
            <person name="Yamada A."/>
            <person name="Yan M."/>
            <person name="Wang P."/>
            <person name="Xu J."/>
            <person name="Bruns T."/>
            <person name="Baldrian P."/>
            <person name="Vilgalys R."/>
            <person name="Dunand C."/>
            <person name="Henrissat B."/>
            <person name="Grigoriev I.V."/>
            <person name="Hibbett D."/>
            <person name="Nagy L.G."/>
            <person name="Martin F.M."/>
        </authorList>
    </citation>
    <scope>NUCLEOTIDE SEQUENCE</scope>
    <source>
        <strain evidence="1">P2</strain>
    </source>
</reference>
<evidence type="ECO:0000313" key="2">
    <source>
        <dbReference type="Proteomes" id="UP000886501"/>
    </source>
</evidence>
<name>A0ACB6Z172_THEGA</name>
<evidence type="ECO:0000313" key="1">
    <source>
        <dbReference type="EMBL" id="KAF9643140.1"/>
    </source>
</evidence>
<sequence>MTPLANAQLLIEPPEKAKSIIQSNKAMTQAKSVKAGLIPKPPGRCSHNYVLFDEMQGKGENTLVVTRDTYNNLIRQQYIHKAVHASNIDMDLPFGDQEMAELVRVIACVKEEYPFIEKYANTWPMAAGEEAPNDTSEDTAGPSIATPGPDLNNDSNQDGDQSDVFLSDIDDD</sequence>
<organism evidence="1 2">
    <name type="scientific">Thelephora ganbajun</name>
    <name type="common">Ganba fungus</name>
    <dbReference type="NCBI Taxonomy" id="370292"/>
    <lineage>
        <taxon>Eukaryota</taxon>
        <taxon>Fungi</taxon>
        <taxon>Dikarya</taxon>
        <taxon>Basidiomycota</taxon>
        <taxon>Agaricomycotina</taxon>
        <taxon>Agaricomycetes</taxon>
        <taxon>Thelephorales</taxon>
        <taxon>Thelephoraceae</taxon>
        <taxon>Thelephora</taxon>
    </lineage>
</organism>
<protein>
    <submittedName>
        <fullName evidence="1">Uncharacterized protein</fullName>
    </submittedName>
</protein>
<dbReference type="EMBL" id="MU118276">
    <property type="protein sequence ID" value="KAF9643140.1"/>
    <property type="molecule type" value="Genomic_DNA"/>
</dbReference>